<dbReference type="Gene3D" id="3.90.180.10">
    <property type="entry name" value="Medium-chain alcohol dehydrogenases, catalytic domain"/>
    <property type="match status" value="1"/>
</dbReference>
<dbReference type="InterPro" id="IPR011032">
    <property type="entry name" value="GroES-like_sf"/>
</dbReference>
<dbReference type="EMBL" id="VHIF01000001">
    <property type="protein sequence ID" value="TQO37049.1"/>
    <property type="molecule type" value="Genomic_DNA"/>
</dbReference>
<dbReference type="Pfam" id="PF00107">
    <property type="entry name" value="ADH_zinc_N"/>
    <property type="match status" value="1"/>
</dbReference>
<dbReference type="Proteomes" id="UP000315363">
    <property type="component" value="Unassembled WGS sequence"/>
</dbReference>
<dbReference type="Pfam" id="PF13602">
    <property type="entry name" value="ADH_zinc_N_2"/>
    <property type="match status" value="1"/>
</dbReference>
<dbReference type="InterPro" id="IPR052733">
    <property type="entry name" value="Chloroplast_QOR"/>
</dbReference>
<keyword evidence="3" id="KW-1185">Reference proteome</keyword>
<accession>A0ABY3A904</accession>
<reference evidence="2 3" key="1">
    <citation type="submission" date="2019-06" db="EMBL/GenBank/DDBJ databases">
        <title>A large-scale integrated study on North Sea by COGITO (Coastal Microbe Genomic &amp; Taxonomic Observatory).</title>
        <authorList>
            <person name="Teeling H."/>
        </authorList>
    </citation>
    <scope>NUCLEOTIDE SEQUENCE [LARGE SCALE GENOMIC DNA]</scope>
    <source>
        <strain evidence="2 3">MAR_2009_79</strain>
    </source>
</reference>
<feature type="domain" description="Enoyl reductase (ER)" evidence="1">
    <location>
        <begin position="10"/>
        <end position="294"/>
    </location>
</feature>
<dbReference type="Pfam" id="PF08240">
    <property type="entry name" value="ADH_N"/>
    <property type="match status" value="1"/>
</dbReference>
<protein>
    <submittedName>
        <fullName evidence="2">NADPH:quinone reductase-like Zn-dependent oxidoreductase</fullName>
    </submittedName>
</protein>
<dbReference type="PANTHER" id="PTHR44013">
    <property type="entry name" value="ZINC-TYPE ALCOHOL DEHYDROGENASE-LIKE PROTEIN C16A3.02C"/>
    <property type="match status" value="1"/>
</dbReference>
<evidence type="ECO:0000313" key="2">
    <source>
        <dbReference type="EMBL" id="TQO37049.1"/>
    </source>
</evidence>
<evidence type="ECO:0000259" key="1">
    <source>
        <dbReference type="SMART" id="SM00829"/>
    </source>
</evidence>
<dbReference type="PANTHER" id="PTHR44013:SF1">
    <property type="entry name" value="ZINC-TYPE ALCOHOL DEHYDROGENASE-LIKE PROTEIN C16A3.02C"/>
    <property type="match status" value="1"/>
</dbReference>
<organism evidence="2 3">
    <name type="scientific">Arenibacter algicola</name>
    <dbReference type="NCBI Taxonomy" id="616991"/>
    <lineage>
        <taxon>Bacteria</taxon>
        <taxon>Pseudomonadati</taxon>
        <taxon>Bacteroidota</taxon>
        <taxon>Flavobacteriia</taxon>
        <taxon>Flavobacteriales</taxon>
        <taxon>Flavobacteriaceae</taxon>
        <taxon>Arenibacter</taxon>
    </lineage>
</organism>
<proteinExistence type="predicted"/>
<dbReference type="CDD" id="cd08267">
    <property type="entry name" value="MDR1"/>
    <property type="match status" value="1"/>
</dbReference>
<name>A0ABY3A904_9FLAO</name>
<dbReference type="SUPFAM" id="SSF50129">
    <property type="entry name" value="GroES-like"/>
    <property type="match status" value="1"/>
</dbReference>
<comment type="caution">
    <text evidence="2">The sequence shown here is derived from an EMBL/GenBank/DDBJ whole genome shotgun (WGS) entry which is preliminary data.</text>
</comment>
<dbReference type="SMART" id="SM00829">
    <property type="entry name" value="PKS_ER"/>
    <property type="match status" value="1"/>
</dbReference>
<dbReference type="InterPro" id="IPR013149">
    <property type="entry name" value="ADH-like_C"/>
</dbReference>
<dbReference type="RefSeq" id="WP_142189081.1">
    <property type="nucleotide sequence ID" value="NZ_VHIF01000001.1"/>
</dbReference>
<dbReference type="InterPro" id="IPR036291">
    <property type="entry name" value="NAD(P)-bd_dom_sf"/>
</dbReference>
<dbReference type="SUPFAM" id="SSF51735">
    <property type="entry name" value="NAD(P)-binding Rossmann-fold domains"/>
    <property type="match status" value="1"/>
</dbReference>
<evidence type="ECO:0000313" key="3">
    <source>
        <dbReference type="Proteomes" id="UP000315363"/>
    </source>
</evidence>
<dbReference type="Gene3D" id="3.40.50.720">
    <property type="entry name" value="NAD(P)-binding Rossmann-like Domain"/>
    <property type="match status" value="1"/>
</dbReference>
<sequence>MKAIVYEKYGTADVLNLTEIDKPIPKNDEILIKIISTSVSAADWRLRKANPFLVRIFNGLFKPKRVKILGFEISGIVEKTGKNVSGFKKGDAVFAYCGLKFGGYAEYLCLKETDIIEQKPENMSFEEAATTPLGSLTALYFLRKANVSNGQKILIYGASGSVGTFAIQLAKYFGAKVTSVCSQKNIDLVKSLETDYSIDYTTTDITSLKEKFDVIFDAVGKISKSDFRKILSHNGRFVSVKSQSRPAQNDLHFIKMLIESENLISIIDKTYKLKDIREAHRYVEQFRKRGNVAALVKD</sequence>
<gene>
    <name evidence="2" type="ORF">GQ41_1644</name>
</gene>
<dbReference type="InterPro" id="IPR013154">
    <property type="entry name" value="ADH-like_N"/>
</dbReference>
<dbReference type="InterPro" id="IPR020843">
    <property type="entry name" value="ER"/>
</dbReference>